<sequence length="221" mass="24281">MSTVTRRKFLGAAAGGTILAAIQPSALFADQAGANLLPKPSPGDGSSLMSALRNRKSTRSFSSRPLARQMLSDLLWAAFGVNRRDTGYRTAPSPMNSQEIEIYAATADGLFLYDPHIHQLVQLDKEDIRRFCGKQDFVADAPLNLIYVADFSRLGDRPDDRKLFYAAADTGFISQNVYLFCAASGLGTVVRDWIDRTALAEKMGLRKEQRIILAQTVGHPQ</sequence>
<evidence type="ECO:0000313" key="3">
    <source>
        <dbReference type="EMBL" id="BBO70966.1"/>
    </source>
</evidence>
<accession>A0A5K7YP31</accession>
<feature type="domain" description="Nitroreductase" evidence="2">
    <location>
        <begin position="52"/>
        <end position="219"/>
    </location>
</feature>
<dbReference type="InterPro" id="IPR006311">
    <property type="entry name" value="TAT_signal"/>
</dbReference>
<gene>
    <name evidence="3" type="ORF">DSCA_48960</name>
</gene>
<evidence type="ECO:0000259" key="2">
    <source>
        <dbReference type="Pfam" id="PF00881"/>
    </source>
</evidence>
<dbReference type="OrthoDB" id="9801593at2"/>
<dbReference type="InterPro" id="IPR029479">
    <property type="entry name" value="Nitroreductase"/>
</dbReference>
<evidence type="ECO:0000256" key="1">
    <source>
        <dbReference type="ARBA" id="ARBA00023014"/>
    </source>
</evidence>
<protein>
    <recommendedName>
        <fullName evidence="2">Nitroreductase domain-containing protein</fullName>
    </recommendedName>
</protein>
<organism evidence="3 4">
    <name type="scientific">Desulfosarcina alkanivorans</name>
    <dbReference type="NCBI Taxonomy" id="571177"/>
    <lineage>
        <taxon>Bacteria</taxon>
        <taxon>Pseudomonadati</taxon>
        <taxon>Thermodesulfobacteriota</taxon>
        <taxon>Desulfobacteria</taxon>
        <taxon>Desulfobacterales</taxon>
        <taxon>Desulfosarcinaceae</taxon>
        <taxon>Desulfosarcina</taxon>
    </lineage>
</organism>
<dbReference type="SUPFAM" id="SSF55469">
    <property type="entry name" value="FMN-dependent nitroreductase-like"/>
    <property type="match status" value="1"/>
</dbReference>
<dbReference type="CDD" id="cd02142">
    <property type="entry name" value="McbC_SagB-like_oxidoreductase"/>
    <property type="match status" value="1"/>
</dbReference>
<name>A0A5K7YP31_9BACT</name>
<dbReference type="InterPro" id="IPR052544">
    <property type="entry name" value="Bacteriocin_Proc_Enz"/>
</dbReference>
<dbReference type="PANTHER" id="PTHR43745:SF2">
    <property type="entry name" value="NITROREDUCTASE MJ1384-RELATED"/>
    <property type="match status" value="1"/>
</dbReference>
<dbReference type="GO" id="GO:0016491">
    <property type="term" value="F:oxidoreductase activity"/>
    <property type="evidence" value="ECO:0007669"/>
    <property type="project" value="InterPro"/>
</dbReference>
<dbReference type="Proteomes" id="UP000427906">
    <property type="component" value="Chromosome"/>
</dbReference>
<dbReference type="RefSeq" id="WP_155318864.1">
    <property type="nucleotide sequence ID" value="NZ_AP021874.1"/>
</dbReference>
<dbReference type="Gene3D" id="3.40.109.10">
    <property type="entry name" value="NADH Oxidase"/>
    <property type="match status" value="1"/>
</dbReference>
<dbReference type="PANTHER" id="PTHR43745">
    <property type="entry name" value="NITROREDUCTASE MJ1384-RELATED"/>
    <property type="match status" value="1"/>
</dbReference>
<evidence type="ECO:0000313" key="4">
    <source>
        <dbReference type="Proteomes" id="UP000427906"/>
    </source>
</evidence>
<keyword evidence="4" id="KW-1185">Reference proteome</keyword>
<dbReference type="Pfam" id="PF00881">
    <property type="entry name" value="Nitroreductase"/>
    <property type="match status" value="1"/>
</dbReference>
<dbReference type="InterPro" id="IPR000415">
    <property type="entry name" value="Nitroreductase-like"/>
</dbReference>
<dbReference type="GO" id="GO:0051536">
    <property type="term" value="F:iron-sulfur cluster binding"/>
    <property type="evidence" value="ECO:0007669"/>
    <property type="project" value="UniProtKB-KW"/>
</dbReference>
<dbReference type="EMBL" id="AP021874">
    <property type="protein sequence ID" value="BBO70966.1"/>
    <property type="molecule type" value="Genomic_DNA"/>
</dbReference>
<dbReference type="KEGG" id="dalk:DSCA_48960"/>
<proteinExistence type="predicted"/>
<keyword evidence="1" id="KW-0479">Metal-binding</keyword>
<keyword evidence="1" id="KW-0408">Iron</keyword>
<dbReference type="AlphaFoldDB" id="A0A5K7YP31"/>
<reference evidence="3 4" key="1">
    <citation type="submission" date="2019-11" db="EMBL/GenBank/DDBJ databases">
        <title>Comparative genomics of hydrocarbon-degrading Desulfosarcina strains.</title>
        <authorList>
            <person name="Watanabe M."/>
            <person name="Kojima H."/>
            <person name="Fukui M."/>
        </authorList>
    </citation>
    <scope>NUCLEOTIDE SEQUENCE [LARGE SCALE GENOMIC DNA]</scope>
    <source>
        <strain evidence="3 4">PL12</strain>
    </source>
</reference>
<dbReference type="PROSITE" id="PS51318">
    <property type="entry name" value="TAT"/>
    <property type="match status" value="1"/>
</dbReference>
<keyword evidence="1" id="KW-0411">Iron-sulfur</keyword>